<dbReference type="SUPFAM" id="SSF47336">
    <property type="entry name" value="ACP-like"/>
    <property type="match status" value="2"/>
</dbReference>
<evidence type="ECO:0000259" key="12">
    <source>
        <dbReference type="PROSITE" id="PS52004"/>
    </source>
</evidence>
<dbReference type="InterPro" id="IPR055123">
    <property type="entry name" value="SpnB-like_Rossmann"/>
</dbReference>
<dbReference type="Pfam" id="PF21089">
    <property type="entry name" value="PKS_DH_N"/>
    <property type="match status" value="2"/>
</dbReference>
<dbReference type="PROSITE" id="PS50075">
    <property type="entry name" value="CARRIER"/>
    <property type="match status" value="2"/>
</dbReference>
<keyword evidence="15" id="KW-1185">Reference proteome</keyword>
<dbReference type="Gene3D" id="3.40.366.10">
    <property type="entry name" value="Malonyl-Coenzyme A Acyl Carrier Protein, domain 2"/>
    <property type="match status" value="2"/>
</dbReference>
<dbReference type="InterPro" id="IPR015083">
    <property type="entry name" value="NorB/c/GfsB-D-like_docking"/>
</dbReference>
<protein>
    <submittedName>
        <fullName evidence="14">Type I polyketide synthase</fullName>
    </submittedName>
</protein>
<comment type="caution">
    <text evidence="14">The sequence shown here is derived from an EMBL/GenBank/DDBJ whole genome shotgun (WGS) entry which is preliminary data.</text>
</comment>
<dbReference type="Pfam" id="PF00550">
    <property type="entry name" value="PP-binding"/>
    <property type="match status" value="2"/>
</dbReference>
<dbReference type="PANTHER" id="PTHR43775:SF51">
    <property type="entry name" value="INACTIVE PHENOLPHTHIOCEROL SYNTHESIS POLYKETIDE SYNTHASE TYPE I PKS1-RELATED"/>
    <property type="match status" value="1"/>
</dbReference>
<evidence type="ECO:0000256" key="4">
    <source>
        <dbReference type="ARBA" id="ARBA00022553"/>
    </source>
</evidence>
<dbReference type="InterPro" id="IPR042104">
    <property type="entry name" value="PKS_dehydratase_sf"/>
</dbReference>
<dbReference type="SMART" id="SM00822">
    <property type="entry name" value="PKS_KR"/>
    <property type="match status" value="2"/>
</dbReference>
<dbReference type="InterPro" id="IPR036291">
    <property type="entry name" value="NAD(P)-bd_dom_sf"/>
</dbReference>
<gene>
    <name evidence="14" type="ORF">GCM10010451_48590</name>
</gene>
<dbReference type="InterPro" id="IPR014031">
    <property type="entry name" value="Ketoacyl_synth_C"/>
</dbReference>
<evidence type="ECO:0000256" key="7">
    <source>
        <dbReference type="ARBA" id="ARBA00023268"/>
    </source>
</evidence>
<keyword evidence="3" id="KW-0596">Phosphopantetheine</keyword>
<dbReference type="Pfam" id="PF08659">
    <property type="entry name" value="KR"/>
    <property type="match status" value="2"/>
</dbReference>
<dbReference type="Pfam" id="PF16197">
    <property type="entry name" value="KAsynt_C_assoc"/>
    <property type="match status" value="2"/>
</dbReference>
<dbReference type="InterPro" id="IPR020802">
    <property type="entry name" value="TesA-like"/>
</dbReference>
<dbReference type="InterPro" id="IPR016039">
    <property type="entry name" value="Thiolase-like"/>
</dbReference>
<name>A0ABP6PWI2_9ACTN</name>
<feature type="active site" description="Proton donor; for dehydratase activity" evidence="9">
    <location>
        <position position="2925"/>
    </location>
</feature>
<dbReference type="InterPro" id="IPR050091">
    <property type="entry name" value="PKS_NRPS_Biosynth_Enz"/>
</dbReference>
<dbReference type="PROSITE" id="PS52004">
    <property type="entry name" value="KS3_2"/>
    <property type="match status" value="2"/>
</dbReference>
<dbReference type="CDD" id="cd00833">
    <property type="entry name" value="PKS"/>
    <property type="match status" value="2"/>
</dbReference>
<evidence type="ECO:0000256" key="5">
    <source>
        <dbReference type="ARBA" id="ARBA00022679"/>
    </source>
</evidence>
<dbReference type="Gene3D" id="3.40.50.1820">
    <property type="entry name" value="alpha/beta hydrolase"/>
    <property type="match status" value="1"/>
</dbReference>
<dbReference type="InterPro" id="IPR029058">
    <property type="entry name" value="AB_hydrolase_fold"/>
</dbReference>
<dbReference type="SMART" id="SM00824">
    <property type="entry name" value="PKS_TE"/>
    <property type="match status" value="1"/>
</dbReference>
<keyword evidence="5" id="KW-0808">Transferase</keyword>
<dbReference type="InterPro" id="IPR049900">
    <property type="entry name" value="PKS_mFAS_DH"/>
</dbReference>
<dbReference type="InterPro" id="IPR032821">
    <property type="entry name" value="PKS_assoc"/>
</dbReference>
<feature type="region of interest" description="N-terminal hotdog fold" evidence="9">
    <location>
        <begin position="2731"/>
        <end position="2851"/>
    </location>
</feature>
<dbReference type="PANTHER" id="PTHR43775">
    <property type="entry name" value="FATTY ACID SYNTHASE"/>
    <property type="match status" value="1"/>
</dbReference>
<feature type="active site" description="Proton acceptor; for dehydratase activity" evidence="9">
    <location>
        <position position="983"/>
    </location>
</feature>
<dbReference type="SUPFAM" id="SSF53474">
    <property type="entry name" value="alpha/beta-Hydrolases"/>
    <property type="match status" value="1"/>
</dbReference>
<dbReference type="SUPFAM" id="SSF52151">
    <property type="entry name" value="FabD/lysophospholipase-like"/>
    <property type="match status" value="2"/>
</dbReference>
<keyword evidence="8" id="KW-0012">Acyltransferase</keyword>
<dbReference type="InterPro" id="IPR020807">
    <property type="entry name" value="PKS_DH"/>
</dbReference>
<dbReference type="Pfam" id="PF08990">
    <property type="entry name" value="Docking"/>
    <property type="match status" value="1"/>
</dbReference>
<dbReference type="Pfam" id="PF00109">
    <property type="entry name" value="ketoacyl-synt"/>
    <property type="match status" value="2"/>
</dbReference>
<dbReference type="SMART" id="SM00823">
    <property type="entry name" value="PKS_PP"/>
    <property type="match status" value="2"/>
</dbReference>
<feature type="domain" description="PKS/mFAS DH" evidence="13">
    <location>
        <begin position="2731"/>
        <end position="3004"/>
    </location>
</feature>
<feature type="domain" description="Ketosynthase family 3 (KS3)" evidence="12">
    <location>
        <begin position="1812"/>
        <end position="2237"/>
    </location>
</feature>
<evidence type="ECO:0000256" key="2">
    <source>
        <dbReference type="ARBA" id="ARBA00004792"/>
    </source>
</evidence>
<proteinExistence type="predicted"/>
<dbReference type="InterPro" id="IPR018201">
    <property type="entry name" value="Ketoacyl_synth_AS"/>
</dbReference>
<feature type="active site" description="Proton donor; for dehydratase activity" evidence="9">
    <location>
        <position position="1155"/>
    </location>
</feature>
<dbReference type="Pfam" id="PF00698">
    <property type="entry name" value="Acyl_transf_1"/>
    <property type="match status" value="2"/>
</dbReference>
<dbReference type="SUPFAM" id="SSF51735">
    <property type="entry name" value="NAD(P)-binding Rossmann-fold domains"/>
    <property type="match status" value="4"/>
</dbReference>
<dbReference type="Gene3D" id="1.10.1200.10">
    <property type="entry name" value="ACP-like"/>
    <property type="match status" value="2"/>
</dbReference>
<dbReference type="InterPro" id="IPR049551">
    <property type="entry name" value="PKS_DH_C"/>
</dbReference>
<dbReference type="InterPro" id="IPR016035">
    <property type="entry name" value="Acyl_Trfase/lysoPLipase"/>
</dbReference>
<dbReference type="Gene3D" id="3.30.70.3290">
    <property type="match status" value="2"/>
</dbReference>
<dbReference type="InterPro" id="IPR057326">
    <property type="entry name" value="KR_dom"/>
</dbReference>
<reference evidence="15" key="1">
    <citation type="journal article" date="2019" name="Int. J. Syst. Evol. Microbiol.">
        <title>The Global Catalogue of Microorganisms (GCM) 10K type strain sequencing project: providing services to taxonomists for standard genome sequencing and annotation.</title>
        <authorList>
            <consortium name="The Broad Institute Genomics Platform"/>
            <consortium name="The Broad Institute Genome Sequencing Center for Infectious Disease"/>
            <person name="Wu L."/>
            <person name="Ma J."/>
        </authorList>
    </citation>
    <scope>NUCLEOTIDE SEQUENCE [LARGE SCALE GENOMIC DNA]</scope>
    <source>
        <strain evidence="15">JCM 9095</strain>
    </source>
</reference>
<feature type="domain" description="PKS/mFAS DH" evidence="13">
    <location>
        <begin position="951"/>
        <end position="1234"/>
    </location>
</feature>
<dbReference type="SUPFAM" id="SSF53901">
    <property type="entry name" value="Thiolase-like"/>
    <property type="match status" value="2"/>
</dbReference>
<feature type="domain" description="Carrier" evidence="11">
    <location>
        <begin position="1715"/>
        <end position="1790"/>
    </location>
</feature>
<evidence type="ECO:0000256" key="9">
    <source>
        <dbReference type="PROSITE-ProRule" id="PRU01363"/>
    </source>
</evidence>
<evidence type="ECO:0000256" key="6">
    <source>
        <dbReference type="ARBA" id="ARBA00023194"/>
    </source>
</evidence>
<dbReference type="SMART" id="SM00825">
    <property type="entry name" value="PKS_KS"/>
    <property type="match status" value="2"/>
</dbReference>
<evidence type="ECO:0000259" key="13">
    <source>
        <dbReference type="PROSITE" id="PS52019"/>
    </source>
</evidence>
<evidence type="ECO:0000256" key="3">
    <source>
        <dbReference type="ARBA" id="ARBA00022450"/>
    </source>
</evidence>
<dbReference type="PROSITE" id="PS00606">
    <property type="entry name" value="KS3_1"/>
    <property type="match status" value="2"/>
</dbReference>
<dbReference type="Pfam" id="PF02801">
    <property type="entry name" value="Ketoacyl-synt_C"/>
    <property type="match status" value="2"/>
</dbReference>
<dbReference type="Gene3D" id="3.10.129.110">
    <property type="entry name" value="Polyketide synthase dehydratase"/>
    <property type="match status" value="2"/>
</dbReference>
<organism evidence="14 15">
    <name type="scientific">Streptomyces virens</name>
    <dbReference type="NCBI Taxonomy" id="285572"/>
    <lineage>
        <taxon>Bacteria</taxon>
        <taxon>Bacillati</taxon>
        <taxon>Actinomycetota</taxon>
        <taxon>Actinomycetes</taxon>
        <taxon>Kitasatosporales</taxon>
        <taxon>Streptomycetaceae</taxon>
        <taxon>Streptomyces</taxon>
    </lineage>
</organism>
<dbReference type="SMART" id="SM01294">
    <property type="entry name" value="PKS_PP_betabranch"/>
    <property type="match status" value="2"/>
</dbReference>
<feature type="domain" description="Ketosynthase family 3 (KS3)" evidence="12">
    <location>
        <begin position="33"/>
        <end position="459"/>
    </location>
</feature>
<accession>A0ABP6PWI2</accession>
<dbReference type="InterPro" id="IPR036736">
    <property type="entry name" value="ACP-like_sf"/>
</dbReference>
<evidence type="ECO:0000313" key="15">
    <source>
        <dbReference type="Proteomes" id="UP001501866"/>
    </source>
</evidence>
<dbReference type="Pfam" id="PF22953">
    <property type="entry name" value="SpnB_Rossmann"/>
    <property type="match status" value="2"/>
</dbReference>
<feature type="region of interest" description="C-terminal hotdog fold" evidence="9">
    <location>
        <begin position="1094"/>
        <end position="1234"/>
    </location>
</feature>
<evidence type="ECO:0000259" key="11">
    <source>
        <dbReference type="PROSITE" id="PS50075"/>
    </source>
</evidence>
<dbReference type="InterPro" id="IPR001031">
    <property type="entry name" value="Thioesterase"/>
</dbReference>
<keyword evidence="4" id="KW-0597">Phosphoprotein</keyword>
<evidence type="ECO:0000256" key="10">
    <source>
        <dbReference type="SAM" id="MobiDB-lite"/>
    </source>
</evidence>
<evidence type="ECO:0000256" key="1">
    <source>
        <dbReference type="ARBA" id="ARBA00001957"/>
    </source>
</evidence>
<keyword evidence="7" id="KW-0511">Multifunctional enzyme</keyword>
<dbReference type="InterPro" id="IPR001227">
    <property type="entry name" value="Ac_transferase_dom_sf"/>
</dbReference>
<dbReference type="InterPro" id="IPR014030">
    <property type="entry name" value="Ketoacyl_synth_N"/>
</dbReference>
<comment type="pathway">
    <text evidence="2">Antibiotic biosynthesis.</text>
</comment>
<dbReference type="InterPro" id="IPR009081">
    <property type="entry name" value="PP-bd_ACP"/>
</dbReference>
<dbReference type="EMBL" id="BAAAUH010000044">
    <property type="protein sequence ID" value="GAA3192819.1"/>
    <property type="molecule type" value="Genomic_DNA"/>
</dbReference>
<dbReference type="InterPro" id="IPR020841">
    <property type="entry name" value="PKS_Beta-ketoAc_synthase_dom"/>
</dbReference>
<dbReference type="RefSeq" id="WP_182730436.1">
    <property type="nucleotide sequence ID" value="NZ_BAAAUH010000044.1"/>
</dbReference>
<feature type="region of interest" description="Disordered" evidence="10">
    <location>
        <begin position="1791"/>
        <end position="1810"/>
    </location>
</feature>
<dbReference type="SUPFAM" id="SSF55048">
    <property type="entry name" value="Probable ACP-binding domain of malonyl-CoA ACP transacylase"/>
    <property type="match status" value="2"/>
</dbReference>
<dbReference type="SMART" id="SM00826">
    <property type="entry name" value="PKS_DH"/>
    <property type="match status" value="2"/>
</dbReference>
<feature type="region of interest" description="C-terminal hotdog fold" evidence="9">
    <location>
        <begin position="2864"/>
        <end position="3004"/>
    </location>
</feature>
<feature type="domain" description="Carrier" evidence="11">
    <location>
        <begin position="3473"/>
        <end position="3548"/>
    </location>
</feature>
<dbReference type="Proteomes" id="UP001501866">
    <property type="component" value="Unassembled WGS sequence"/>
</dbReference>
<feature type="region of interest" description="N-terminal hotdog fold" evidence="9">
    <location>
        <begin position="951"/>
        <end position="1081"/>
    </location>
</feature>
<dbReference type="InterPro" id="IPR020806">
    <property type="entry name" value="PKS_PP-bd"/>
</dbReference>
<evidence type="ECO:0000313" key="14">
    <source>
        <dbReference type="EMBL" id="GAA3192819.1"/>
    </source>
</evidence>
<sequence>MSNEQKLRDYLKRATVDLRESRQRVQDLEERAHEPIAIVGMACRLPGGIASPDDLWELLSAGRDAVGPFPEGRGWDLENLYHPDPDHLGTSYTREGGFLYEADRFDAEFFGIGPREAAAMDPQQRLLLETGWEAFEHAGIAPTALRGTRTGVYMGVMYDDYGSRIPQAPEGFEGYLLTGSAGSVASGRVAYTFGLEGPAVTVDTACSSSLVALHLAAQSLRQGECSMALAGGVTVMATPGTFVEFSRQRGLSPDGRCRAFSSSADGTGWAEGVGVLVLERLSDAERSGHRVLAVMRGSAVNQDGASSQLTAPNGPSQERVIRAALANARLSASEVDAVEAHGTGTRLGDPIEAQALLSTYGRARGDDHPLWLGSVKSNIGHTQAAAGVAGVIKMVMAMRKGVMPSTLHVDEPTPEVDWSAGAVKLLTRARQWPELDRPRRAGVSSFGISGTNAHVILEEAPRDRAVDPVTGPDAAVREAEPGSSALRAPWVLSAKSETALRAQAGRLLAWLADHPEVDDAEVAAALTASRAQLGRRGAVLGADRAGLLAGLTALAAGSPSPQVVSGVATAGETAFLFTGQGAQRVGMGAELAAAFPVFSAALDEVCAEFDALLGMSLREVMFGRTGGAGTGDGDTARTARLDRTECTQPALFAFEVALYRLLESFGVTPDVVVGHSIGELAAAHVAGVWSLVDACRLVAARGRLMGALPAGGAMLAAAVPEERAPELLAAGTVSLAAVNAPEATVFSGEAAAIAALEDRLADEGVKTTRLTVSHAFHSALMEPMLAEYEQVARSVEYRAPRMAVCSTVSGAPAGPELLTPEYWVRQVREAVRFAPAVRSLVDAGVRRFVEVGPDAVLAALTRHTVTDEVASRSLVAAASRRGVDEVDQFLRLLAAAHCSGVAVDWAPLSPGKKVPHLDLPVYAFQHRRYWVQPDDDALGDMGRAGLSALDHPMLRVAAPLAGRDEWLFSGRLSTTDQPWIADHTAFGTVLLPGTGFVDLALTAGRRLELPVVDELVLSTPLLFDGAAAVDVQVSVAEPDHTGRRRLSIHSRAVTGTAPSDPGGPEWTLHATGVLAPDDGTTPAWTDPDWPPAAGTPVDGTRLYDRLADLGFGYGPSFHGVRAAWTSGDDVFAEVALDETAAGRAAGFGVHPALLDATFHAAIDALADDLPDGRLPLPFSFGGVRVYRRGAAAVRARIVRSGPEKVRIDACDATGAAVLSIDAVLARPADANALAGARSSLYALDWTPVTAPAVSDRHLVALGRPVAGCTGTFEDVAAFAAGGGHTGAAVVWAPETAPADGGDVPETIRAAVHNALAVLRDWLAEPGCADSTMIVLTRNGAGLPGETPDPAAAAVRGLVRSAQSEHPGRIVQVDIDIDIDIDIDVDDNDLADLHRRIAAAPAMDEPQLAIRDGATLAPRLIRATTVASTGGHFGDGTVLITGGAGGLGAVTARHLVARHGVRRLLLASRRGSAAPGVAELVTELTELGADVRVAACDVSDRAAVAALLESVPAHEPVTAVVHTAGVADDGTVETLTAEQVDRVLAPKADAAWHLHELTRDMDLSAFVLFSSAGPLLGGQGQGNYAAANAAMDALAQARRSAGLPAHSLAWGLWKRGMADALNDPGAEHLVRQIRARLGLSPIEPDTGMQMFDNALTTGEPMLMTALLDTPALTALGRLGTLPALLRGLIHVPARGRIADSPLRRRLLDAPGDQWEALIRDEVRAIAAAVLGHESADAIDPETPFTALGFDSLGGVEFRNKVTAATGVQLPSTLVFDYPTAAAVAGFLRTRVDGSEPARPRPASTGARTGTGADEPIAIVGMSCRYPGGVENPGQLWELITGRVDAITPIPGDRGWNLDDLYDADPGKPGKIYTRDGGFLHDAGDFDAAFFGIGPREAAAMDPQQRLMLEASWEALEDAGIDPTSLRGSDTGVYAGVMYQDYGYSAREAADGAAEGYLATGSAGSIVSGRVSYTLGLEGPALTVDTACSSSLVALHQAVQALRAGETSLVLVGGVTVMSTPLLFVEFSRQRALSPDGRCKPFSSAADGVSWAEGVGVLALERLSDAQRSGRPVLAVIRGSAINQDGASNGLTAPNGPSQERVIAQALVNAGVTAAEVDAVEAHGTGTTLGDPIEAQALINAYGQDRAEPLRIGSLKSNIGHTQAAAGIGGVIKMVQALRHEVLPPTLHVDAPSPHVEWSAGAVRILTEAEPWPAGERPRRAGVSSFGLSGTNAHVILEEAPAVPPRPVDPPRPEALPLLLSARTTDALRTQARRLHDALRERPELDPTDVAVTLALHRARFDQRAAVVGTDRESLLAALERLAAGEPGPGIVHGAARTGTTAFLFTGQGAQRIGMGAGLYRAFPAFAAALDEVCAEFDAHLEHSLRDVMFGAQGTGSGQGPGGLDAPAATSGASAETLLDRTEYTQPALFAFEVAMYRLVESLGVTPDAVAGHSIGELAAAYVAGVWSLPDACRLVAARGRLMGALPAGGSMLAAAVPEERALELLAEAHADPATAAVSLAAVNAPDAVVFSGSTEAVSALGSRLVDEGVRTSRLRVSHAFHSALMDPMLADFAEIAAGLTYHEPRIPVCSTVSGAFADAAVRTPEYWVRQVREAVRFAPAVRSLLDAGARLFLELGPDAVLTAMTRATSATDVAARASVAAGSRRTVAEPEQLVAALATVHCAGRPVRWEAYFGGRPQARTTLPTYPFEHERFWLLPAETTAPLAGADSADHPLLHVRVQLAGTDEWLFTGRLSLRTHPWLADHAVFGTVVMPGTGFVELALAAGARLDVPRLAELVLEAPLILPTDGTADVQLAVGEPDADGHRTVAVHARVADTWVLHARGLLTPAAPTSAPDWSQVWPPVAGEPVDGQQVYRALGDLGFGYGPVFRGVRAAWSRGEEVFADLALDTDTAARATDFGLHPALLDAVFHAAVGHLVEGGPDGRVPLPFAFDGVQLARSGADALRVRIARTAPDTLRVDAVDATGALVLSMESVRSRSIEPQALARLRGAAPLFDLEWVAVPAAAEADAGRVVVLGDPSTVEAPEPPARCVDLAELAALQDIPDTVVWPAPRGTGAADVHAGVLTTLALLQDWTGAGHRGRLAILTRTAAGLPGEEPDLVGAAVAGLVRSAQAEHPGRFLLIDHDGDTLPVTSLADAVARDEPHLAVREGRLLAPRLQPLPATEPGALPSFDRGTVLITGGTGGIGAIVARHLVTEHGARRLLLVSRRGAAADGAAELTAELTDLGAHVRVVACDVTERSAVRALLADIGTDAPLTAVVHAAGVLDDGTLDTLTAEQTTRVLAPKVDAALHLHELTRDLDLSAFVLFSSAAPLLGGQGQGNYAAANSALDALARLRRSAGLPAHSLAWGLWTVGMAGVLSEDGAEQYARQIRARLGLIPIDPDAGMALFDNALATDRATPTTALLDTAALTALARGGTLPAVLRGMIRVPRATASAGVGLARRLAAVPDADRDAVILREVRHVAAAVLGHLSGDAIDPNAPFTEVGFDSLGAVEFRNRLVQLTELTLPSTLIFDHPTAVDVAKLVRSQIEESGTGVVEQAPAGVRGTITDLVSAAHRRGELAAAMPLLTAGSALTTTYAAEEAAARRPAAQLLARGDAAPALVCIPSFLAGSGPHQFARLARELGGERRVSALRLPGMRAGDDLPATWAAAIESLAATVAAELDRSPVALIGYSAGGAIAHAVARRIEDDGGRLAGVAMIDTYSPEDLELNRHVLTDALGQILSRDNALTPVDDHGLVAMGGYVRIYPEREAEPIAAPTLNLRATVTLTGFGGADPVPDWQHRGPVEHVEADHFSIIEEQVAETAAHLRRWLDPMSA</sequence>
<dbReference type="PROSITE" id="PS52019">
    <property type="entry name" value="PKS_MFAS_DH"/>
    <property type="match status" value="2"/>
</dbReference>
<feature type="active site" description="Proton acceptor; for dehydratase activity" evidence="9">
    <location>
        <position position="2763"/>
    </location>
</feature>
<keyword evidence="6" id="KW-0045">Antibiotic biosynthesis</keyword>
<dbReference type="InterPro" id="IPR049552">
    <property type="entry name" value="PKS_DH_N"/>
</dbReference>
<dbReference type="InterPro" id="IPR014043">
    <property type="entry name" value="Acyl_transferase_dom"/>
</dbReference>
<dbReference type="CDD" id="cd08956">
    <property type="entry name" value="KR_3_FAS_SDR_x"/>
    <property type="match status" value="2"/>
</dbReference>
<dbReference type="InterPro" id="IPR016036">
    <property type="entry name" value="Malonyl_transacylase_ACP-bd"/>
</dbReference>
<comment type="cofactor">
    <cofactor evidence="1">
        <name>pantetheine 4'-phosphate</name>
        <dbReference type="ChEBI" id="CHEBI:47942"/>
    </cofactor>
</comment>
<dbReference type="Gene3D" id="3.40.47.10">
    <property type="match status" value="2"/>
</dbReference>
<dbReference type="Gene3D" id="3.40.50.720">
    <property type="entry name" value="NAD(P)-binding Rossmann-like Domain"/>
    <property type="match status" value="2"/>
</dbReference>
<evidence type="ECO:0000256" key="8">
    <source>
        <dbReference type="ARBA" id="ARBA00023315"/>
    </source>
</evidence>
<dbReference type="Pfam" id="PF14765">
    <property type="entry name" value="PS-DH"/>
    <property type="match status" value="2"/>
</dbReference>
<dbReference type="Pfam" id="PF00975">
    <property type="entry name" value="Thioesterase"/>
    <property type="match status" value="1"/>
</dbReference>
<dbReference type="SMART" id="SM00827">
    <property type="entry name" value="PKS_AT"/>
    <property type="match status" value="2"/>
</dbReference>
<dbReference type="InterPro" id="IPR013968">
    <property type="entry name" value="PKS_KR"/>
</dbReference>